<organism evidence="1 2">
    <name type="scientific">Panagrolaimus sp. JU765</name>
    <dbReference type="NCBI Taxonomy" id="591449"/>
    <lineage>
        <taxon>Eukaryota</taxon>
        <taxon>Metazoa</taxon>
        <taxon>Ecdysozoa</taxon>
        <taxon>Nematoda</taxon>
        <taxon>Chromadorea</taxon>
        <taxon>Rhabditida</taxon>
        <taxon>Tylenchina</taxon>
        <taxon>Panagrolaimomorpha</taxon>
        <taxon>Panagrolaimoidea</taxon>
        <taxon>Panagrolaimidae</taxon>
        <taxon>Panagrolaimus</taxon>
    </lineage>
</organism>
<reference evidence="2" key="1">
    <citation type="submission" date="2022-11" db="UniProtKB">
        <authorList>
            <consortium name="WormBaseParasite"/>
        </authorList>
    </citation>
    <scope>IDENTIFICATION</scope>
</reference>
<dbReference type="WBParaSite" id="JU765_v2.g19716.t1">
    <property type="protein sequence ID" value="JU765_v2.g19716.t1"/>
    <property type="gene ID" value="JU765_v2.g19716"/>
</dbReference>
<evidence type="ECO:0000313" key="1">
    <source>
        <dbReference type="Proteomes" id="UP000887576"/>
    </source>
</evidence>
<proteinExistence type="predicted"/>
<dbReference type="Proteomes" id="UP000887576">
    <property type="component" value="Unplaced"/>
</dbReference>
<evidence type="ECO:0000313" key="2">
    <source>
        <dbReference type="WBParaSite" id="JU765_v2.g19716.t1"/>
    </source>
</evidence>
<protein>
    <submittedName>
        <fullName evidence="2">Uncharacterized protein</fullName>
    </submittedName>
</protein>
<accession>A0AC34QUZ8</accession>
<name>A0AC34QUZ8_9BILA</name>
<sequence length="205" mass="22706">MSISRPLKVKVVTVGDSGVGKTSILLRIDGNEFSPKVISSVGASFVSARLKHNDRDVVLQLWDTAGQERFRSMVPLYIRNAKAAILVFDISNRDSFENIPAWIRELRKSPSSAEIQLFILMANKVDLENRVVEREEGEKMAEEVGASYFETSAKDGTGIQNAIDSIGELVVGTFTETQPSMIFQPLEHETENVATSKGWTCCGFF</sequence>